<proteinExistence type="predicted"/>
<feature type="chain" id="PRO_5044742568" description="SAP domain-containing protein" evidence="2">
    <location>
        <begin position="32"/>
        <end position="481"/>
    </location>
</feature>
<evidence type="ECO:0000313" key="3">
    <source>
        <dbReference type="EMBL" id="KAL3698707.1"/>
    </source>
</evidence>
<feature type="compositionally biased region" description="Acidic residues" evidence="1">
    <location>
        <begin position="141"/>
        <end position="158"/>
    </location>
</feature>
<evidence type="ECO:0008006" key="5">
    <source>
        <dbReference type="Google" id="ProtNLM"/>
    </source>
</evidence>
<keyword evidence="4" id="KW-1185">Reference proteome</keyword>
<evidence type="ECO:0000256" key="1">
    <source>
        <dbReference type="SAM" id="MobiDB-lite"/>
    </source>
</evidence>
<evidence type="ECO:0000256" key="2">
    <source>
        <dbReference type="SAM" id="SignalP"/>
    </source>
</evidence>
<dbReference type="EMBL" id="JBJQOH010000002">
    <property type="protein sequence ID" value="KAL3698707.1"/>
    <property type="molecule type" value="Genomic_DNA"/>
</dbReference>
<evidence type="ECO:0000313" key="4">
    <source>
        <dbReference type="Proteomes" id="UP001633002"/>
    </source>
</evidence>
<reference evidence="3 4" key="1">
    <citation type="submission" date="2024-09" db="EMBL/GenBank/DDBJ databases">
        <title>Chromosome-scale assembly of Riccia sorocarpa.</title>
        <authorList>
            <person name="Paukszto L."/>
        </authorList>
    </citation>
    <scope>NUCLEOTIDE SEQUENCE [LARGE SCALE GENOMIC DNA]</scope>
    <source>
        <strain evidence="3">LP-2024</strain>
        <tissue evidence="3">Aerial parts of the thallus</tissue>
    </source>
</reference>
<feature type="region of interest" description="Disordered" evidence="1">
    <location>
        <begin position="127"/>
        <end position="162"/>
    </location>
</feature>
<sequence length="481" mass="54600">MCLVWRTFTLCFAVNCYSGIVYLCHLTSVEGYGVNICPVVYFDSLEDEFHDDETPRPKYPSDVKNYHELRSPGLAHTIRLPEELLDIYTTLKNALGPQKSHADVVHFLFEAAEPVITAMLQASHQRAVSNSQDTGPSYEAMVDDPDGDIQDPDQDVLDPDNLSSDKKKLLTADYAANSDGDEEDMVCLDAHNVFLVTIEEDELLVLYVDCRFDSSRSGSRFKELLQDKRLNSNEGNVDAATTIAQMAVFNVQQLKEFCRVNGLSLTCTKLALVQRVFVHLKLPEAGGTTEVSRQRPLKYPELAAHDLAYKLKSWIYTCCKNAAARGDTTPQQVTKDIHNAADHWSGDHSVCRTLPGNRRCVTENWGPKKERYNRSCHVSNPDFLKKYLTENKMRFYIRAQENFLSETFHSVINKYATKHIHFDASHTARLACAALDWNENIRREVREVYDRASNNTAVRTNIMLVSRTNVWNTTLARKVFG</sequence>
<comment type="caution">
    <text evidence="3">The sequence shown here is derived from an EMBL/GenBank/DDBJ whole genome shotgun (WGS) entry which is preliminary data.</text>
</comment>
<accession>A0ABD3I7H2</accession>
<keyword evidence="2" id="KW-0732">Signal</keyword>
<gene>
    <name evidence="3" type="ORF">R1sor_012783</name>
</gene>
<name>A0ABD3I7H2_9MARC</name>
<dbReference type="Proteomes" id="UP001633002">
    <property type="component" value="Unassembled WGS sequence"/>
</dbReference>
<feature type="signal peptide" evidence="2">
    <location>
        <begin position="1"/>
        <end position="31"/>
    </location>
</feature>
<protein>
    <recommendedName>
        <fullName evidence="5">SAP domain-containing protein</fullName>
    </recommendedName>
</protein>
<dbReference type="AlphaFoldDB" id="A0ABD3I7H2"/>
<organism evidence="3 4">
    <name type="scientific">Riccia sorocarpa</name>
    <dbReference type="NCBI Taxonomy" id="122646"/>
    <lineage>
        <taxon>Eukaryota</taxon>
        <taxon>Viridiplantae</taxon>
        <taxon>Streptophyta</taxon>
        <taxon>Embryophyta</taxon>
        <taxon>Marchantiophyta</taxon>
        <taxon>Marchantiopsida</taxon>
        <taxon>Marchantiidae</taxon>
        <taxon>Marchantiales</taxon>
        <taxon>Ricciaceae</taxon>
        <taxon>Riccia</taxon>
    </lineage>
</organism>